<name>A0A8J5S4B6_ZIZPA</name>
<reference evidence="2" key="2">
    <citation type="submission" date="2021-02" db="EMBL/GenBank/DDBJ databases">
        <authorList>
            <person name="Kimball J.A."/>
            <person name="Haas M.W."/>
            <person name="Macchietto M."/>
            <person name="Kono T."/>
            <person name="Duquette J."/>
            <person name="Shao M."/>
        </authorList>
    </citation>
    <scope>NUCLEOTIDE SEQUENCE</scope>
    <source>
        <tissue evidence="2">Fresh leaf tissue</tissue>
    </source>
</reference>
<organism evidence="2 3">
    <name type="scientific">Zizania palustris</name>
    <name type="common">Northern wild rice</name>
    <dbReference type="NCBI Taxonomy" id="103762"/>
    <lineage>
        <taxon>Eukaryota</taxon>
        <taxon>Viridiplantae</taxon>
        <taxon>Streptophyta</taxon>
        <taxon>Embryophyta</taxon>
        <taxon>Tracheophyta</taxon>
        <taxon>Spermatophyta</taxon>
        <taxon>Magnoliopsida</taxon>
        <taxon>Liliopsida</taxon>
        <taxon>Poales</taxon>
        <taxon>Poaceae</taxon>
        <taxon>BOP clade</taxon>
        <taxon>Oryzoideae</taxon>
        <taxon>Oryzeae</taxon>
        <taxon>Zizaniinae</taxon>
        <taxon>Zizania</taxon>
    </lineage>
</organism>
<dbReference type="GO" id="GO:0051783">
    <property type="term" value="P:regulation of nuclear division"/>
    <property type="evidence" value="ECO:0007669"/>
    <property type="project" value="InterPro"/>
</dbReference>
<protein>
    <submittedName>
        <fullName evidence="2">Uncharacterized protein</fullName>
    </submittedName>
</protein>
<sequence>MRPCVLWICNFCDRAACFLQISMMPEMRNASRTVLADPSGGGFFLRRMTSPGAAVVMTGAVKPIARRVLPPSSNKENMPPSWAVRTTPKRSPLPEWYPRTPLHDITSIVKAIERKSRLRNAAAPQQIQWTEDLATPAQTEEGISQSTPTQKTLDVVVASCPGSTQVVSSTATYLAEGNLKAPSSTSDCSLKTPSKPNDPAHADFIEKKLSSSIEQIENMVNKNLKRAPKAAQPSKSTVQRRTLMSMR</sequence>
<dbReference type="InterPro" id="IPR034590">
    <property type="entry name" value="POLYCHOME/GIG1"/>
</dbReference>
<dbReference type="GO" id="GO:0005634">
    <property type="term" value="C:nucleus"/>
    <property type="evidence" value="ECO:0007669"/>
    <property type="project" value="InterPro"/>
</dbReference>
<accession>A0A8J5S4B6</accession>
<reference evidence="2" key="1">
    <citation type="journal article" date="2021" name="bioRxiv">
        <title>Whole Genome Assembly and Annotation of Northern Wild Rice, Zizania palustris L., Supports a Whole Genome Duplication in the Zizania Genus.</title>
        <authorList>
            <person name="Haas M."/>
            <person name="Kono T."/>
            <person name="Macchietto M."/>
            <person name="Millas R."/>
            <person name="McGilp L."/>
            <person name="Shao M."/>
            <person name="Duquette J."/>
            <person name="Hirsch C.N."/>
            <person name="Kimball J."/>
        </authorList>
    </citation>
    <scope>NUCLEOTIDE SEQUENCE</scope>
    <source>
        <tissue evidence="2">Fresh leaf tissue</tissue>
    </source>
</reference>
<dbReference type="PANTHER" id="PTHR35119">
    <property type="entry name" value="PROTEIN POLYCHOME"/>
    <property type="match status" value="1"/>
</dbReference>
<feature type="region of interest" description="Disordered" evidence="1">
    <location>
        <begin position="179"/>
        <end position="200"/>
    </location>
</feature>
<proteinExistence type="predicted"/>
<dbReference type="Proteomes" id="UP000729402">
    <property type="component" value="Unassembled WGS sequence"/>
</dbReference>
<feature type="compositionally biased region" description="Polar residues" evidence="1">
    <location>
        <begin position="233"/>
        <end position="247"/>
    </location>
</feature>
<feature type="region of interest" description="Disordered" evidence="1">
    <location>
        <begin position="225"/>
        <end position="247"/>
    </location>
</feature>
<feature type="compositionally biased region" description="Polar residues" evidence="1">
    <location>
        <begin position="181"/>
        <end position="195"/>
    </location>
</feature>
<dbReference type="PANTHER" id="PTHR35119:SF1">
    <property type="entry name" value="PROTEIN POLYCHOME"/>
    <property type="match status" value="1"/>
</dbReference>
<gene>
    <name evidence="2" type="ORF">GUJ93_ZPchr0002g25518</name>
</gene>
<evidence type="ECO:0000313" key="3">
    <source>
        <dbReference type="Proteomes" id="UP000729402"/>
    </source>
</evidence>
<evidence type="ECO:0000313" key="2">
    <source>
        <dbReference type="EMBL" id="KAG8060464.1"/>
    </source>
</evidence>
<dbReference type="OrthoDB" id="1916775at2759"/>
<dbReference type="AlphaFoldDB" id="A0A8J5S4B6"/>
<comment type="caution">
    <text evidence="2">The sequence shown here is derived from an EMBL/GenBank/DDBJ whole genome shotgun (WGS) entry which is preliminary data.</text>
</comment>
<evidence type="ECO:0000256" key="1">
    <source>
        <dbReference type="SAM" id="MobiDB-lite"/>
    </source>
</evidence>
<dbReference type="EMBL" id="JAAALK010000287">
    <property type="protein sequence ID" value="KAG8060464.1"/>
    <property type="molecule type" value="Genomic_DNA"/>
</dbReference>
<keyword evidence="3" id="KW-1185">Reference proteome</keyword>
<feature type="region of interest" description="Disordered" evidence="1">
    <location>
        <begin position="69"/>
        <end position="88"/>
    </location>
</feature>